<evidence type="ECO:0000313" key="2">
    <source>
        <dbReference type="EMBL" id="KAJ7337544.1"/>
    </source>
</evidence>
<dbReference type="EMBL" id="JARIHO010000029">
    <property type="protein sequence ID" value="KAJ7337544.1"/>
    <property type="molecule type" value="Genomic_DNA"/>
</dbReference>
<keyword evidence="3" id="KW-1185">Reference proteome</keyword>
<name>A0AAD6ZSZ2_9AGAR</name>
<organism evidence="2 3">
    <name type="scientific">Mycena albidolilacea</name>
    <dbReference type="NCBI Taxonomy" id="1033008"/>
    <lineage>
        <taxon>Eukaryota</taxon>
        <taxon>Fungi</taxon>
        <taxon>Dikarya</taxon>
        <taxon>Basidiomycota</taxon>
        <taxon>Agaricomycotina</taxon>
        <taxon>Agaricomycetes</taxon>
        <taxon>Agaricomycetidae</taxon>
        <taxon>Agaricales</taxon>
        <taxon>Marasmiineae</taxon>
        <taxon>Mycenaceae</taxon>
        <taxon>Mycena</taxon>
    </lineage>
</organism>
<dbReference type="Proteomes" id="UP001218218">
    <property type="component" value="Unassembled WGS sequence"/>
</dbReference>
<protein>
    <submittedName>
        <fullName evidence="2">Uncharacterized protein</fullName>
    </submittedName>
</protein>
<comment type="caution">
    <text evidence="2">The sequence shown here is derived from an EMBL/GenBank/DDBJ whole genome shotgun (WGS) entry which is preliminary data.</text>
</comment>
<sequence length="388" mass="40381">MTSLCLPMPLMSCVAPQSTEVSTRPVASVPALELPRTLERPPYSPSSDSNAHLALAAADPANAHLPLPFIQDQLARHSAQLLAGLRALPIPRTIRGPLDDDTPDTIETTVPNDDSSVIYPTHVLVASASVPPASEGPAPDLDAPLPLVLVSIHGLVLAAHCAAAVRILPSAPAPVPGADSNSNAISGSNSDSRTLPPDSDGLTSIADTILVPDPDDGTDTDAHTLTLTLPICPVPSVLPSLEALLALRTWMYTKSLSALFAAFFPGLPLDDSETQILTLKDASSELIAHLSARLLSSSPNSDPAPSPSHLLHSAARVRDIWLTARALEVYRTAEVWDALDLAWEVVLLALSIWAEENTMCGNGIGNGIGGAPAAGDDMHVVHSDSAGS</sequence>
<accession>A0AAD6ZSZ2</accession>
<gene>
    <name evidence="2" type="ORF">DFH08DRAFT_939034</name>
</gene>
<evidence type="ECO:0000313" key="3">
    <source>
        <dbReference type="Proteomes" id="UP001218218"/>
    </source>
</evidence>
<dbReference type="AlphaFoldDB" id="A0AAD6ZSZ2"/>
<feature type="compositionally biased region" description="Polar residues" evidence="1">
    <location>
        <begin position="179"/>
        <end position="193"/>
    </location>
</feature>
<evidence type="ECO:0000256" key="1">
    <source>
        <dbReference type="SAM" id="MobiDB-lite"/>
    </source>
</evidence>
<reference evidence="2" key="1">
    <citation type="submission" date="2023-03" db="EMBL/GenBank/DDBJ databases">
        <title>Massive genome expansion in bonnet fungi (Mycena s.s.) driven by repeated elements and novel gene families across ecological guilds.</title>
        <authorList>
            <consortium name="Lawrence Berkeley National Laboratory"/>
            <person name="Harder C.B."/>
            <person name="Miyauchi S."/>
            <person name="Viragh M."/>
            <person name="Kuo A."/>
            <person name="Thoen E."/>
            <person name="Andreopoulos B."/>
            <person name="Lu D."/>
            <person name="Skrede I."/>
            <person name="Drula E."/>
            <person name="Henrissat B."/>
            <person name="Morin E."/>
            <person name="Kohler A."/>
            <person name="Barry K."/>
            <person name="LaButti K."/>
            <person name="Morin E."/>
            <person name="Salamov A."/>
            <person name="Lipzen A."/>
            <person name="Mereny Z."/>
            <person name="Hegedus B."/>
            <person name="Baldrian P."/>
            <person name="Stursova M."/>
            <person name="Weitz H."/>
            <person name="Taylor A."/>
            <person name="Grigoriev I.V."/>
            <person name="Nagy L.G."/>
            <person name="Martin F."/>
            <person name="Kauserud H."/>
        </authorList>
    </citation>
    <scope>NUCLEOTIDE SEQUENCE</scope>
    <source>
        <strain evidence="2">CBHHK002</strain>
    </source>
</reference>
<proteinExistence type="predicted"/>
<feature type="region of interest" description="Disordered" evidence="1">
    <location>
        <begin position="176"/>
        <end position="217"/>
    </location>
</feature>